<dbReference type="Pfam" id="PF12796">
    <property type="entry name" value="Ank_2"/>
    <property type="match status" value="1"/>
</dbReference>
<dbReference type="SMART" id="SM00248">
    <property type="entry name" value="ANK"/>
    <property type="match status" value="3"/>
</dbReference>
<sequence length="162" mass="17941">MYWDEDEDMEERTGLELALLTTTATGPFFEAAEAEKREIVLHLVRLGADPNTTDSAGCTPLILACEQGGTRAVEEVEELLEANADPRMKDALGRTPLELALRWNQQNIAERLIAAGSDVGEALDRLRLRGDVCWLAEGFHARELSLPSTKVRYASQAATQWE</sequence>
<dbReference type="SUPFAM" id="SSF48403">
    <property type="entry name" value="Ankyrin repeat"/>
    <property type="match status" value="1"/>
</dbReference>
<accession>A0A7S0ECI7</accession>
<keyword evidence="1" id="KW-0677">Repeat</keyword>
<dbReference type="EMBL" id="HBEO01010306">
    <property type="protein sequence ID" value="CAD8478081.1"/>
    <property type="molecule type" value="Transcribed_RNA"/>
</dbReference>
<dbReference type="InterPro" id="IPR002110">
    <property type="entry name" value="Ankyrin_rpt"/>
</dbReference>
<protein>
    <recommendedName>
        <fullName evidence="5">Ankyrin repeat domain-containing protein</fullName>
    </recommendedName>
</protein>
<proteinExistence type="predicted"/>
<evidence type="ECO:0000256" key="2">
    <source>
        <dbReference type="ARBA" id="ARBA00023043"/>
    </source>
</evidence>
<dbReference type="InterPro" id="IPR036770">
    <property type="entry name" value="Ankyrin_rpt-contain_sf"/>
</dbReference>
<reference evidence="4" key="1">
    <citation type="submission" date="2021-01" db="EMBL/GenBank/DDBJ databases">
        <authorList>
            <person name="Corre E."/>
            <person name="Pelletier E."/>
            <person name="Niang G."/>
            <person name="Scheremetjew M."/>
            <person name="Finn R."/>
            <person name="Kale V."/>
            <person name="Holt S."/>
            <person name="Cochrane G."/>
            <person name="Meng A."/>
            <person name="Brown T."/>
            <person name="Cohen L."/>
        </authorList>
    </citation>
    <scope>NUCLEOTIDE SEQUENCE</scope>
    <source>
        <strain evidence="4">CCMP325</strain>
    </source>
</reference>
<feature type="repeat" description="ANK" evidence="3">
    <location>
        <begin position="56"/>
        <end position="91"/>
    </location>
</feature>
<dbReference type="Gene3D" id="1.25.40.20">
    <property type="entry name" value="Ankyrin repeat-containing domain"/>
    <property type="match status" value="1"/>
</dbReference>
<evidence type="ECO:0000256" key="3">
    <source>
        <dbReference type="PROSITE-ProRule" id="PRU00023"/>
    </source>
</evidence>
<dbReference type="PANTHER" id="PTHR24171">
    <property type="entry name" value="ANKYRIN REPEAT DOMAIN-CONTAINING PROTEIN 39-RELATED"/>
    <property type="match status" value="1"/>
</dbReference>
<dbReference type="PROSITE" id="PS50297">
    <property type="entry name" value="ANK_REP_REGION"/>
    <property type="match status" value="1"/>
</dbReference>
<dbReference type="PROSITE" id="PS50088">
    <property type="entry name" value="ANK_REPEAT"/>
    <property type="match status" value="2"/>
</dbReference>
<evidence type="ECO:0000256" key="1">
    <source>
        <dbReference type="ARBA" id="ARBA00022737"/>
    </source>
</evidence>
<keyword evidence="2 3" id="KW-0040">ANK repeat</keyword>
<feature type="repeat" description="ANK" evidence="3">
    <location>
        <begin position="92"/>
        <end position="124"/>
    </location>
</feature>
<name>A0A7S0ECI7_9CRYP</name>
<dbReference type="AlphaFoldDB" id="A0A7S0ECI7"/>
<evidence type="ECO:0000313" key="4">
    <source>
        <dbReference type="EMBL" id="CAD8478081.1"/>
    </source>
</evidence>
<gene>
    <name evidence="4" type="ORF">HPHI1048_LOCUS7214</name>
</gene>
<evidence type="ECO:0008006" key="5">
    <source>
        <dbReference type="Google" id="ProtNLM"/>
    </source>
</evidence>
<organism evidence="4">
    <name type="scientific">Hanusia phi</name>
    <dbReference type="NCBI Taxonomy" id="3032"/>
    <lineage>
        <taxon>Eukaryota</taxon>
        <taxon>Cryptophyceae</taxon>
        <taxon>Pyrenomonadales</taxon>
        <taxon>Geminigeraceae</taxon>
        <taxon>Hanusia</taxon>
    </lineage>
</organism>